<dbReference type="InterPro" id="IPR036084">
    <property type="entry name" value="Ser_inhib-like_sf"/>
</dbReference>
<reference evidence="6" key="1">
    <citation type="submission" date="2023-06" db="EMBL/GenBank/DDBJ databases">
        <title>Genomic analysis of the entomopathogenic nematode Steinernema hermaphroditum.</title>
        <authorList>
            <person name="Schwarz E.M."/>
            <person name="Heppert J.K."/>
            <person name="Baniya A."/>
            <person name="Schwartz H.T."/>
            <person name="Tan C.-H."/>
            <person name="Antoshechkin I."/>
            <person name="Sternberg P.W."/>
            <person name="Goodrich-Blair H."/>
            <person name="Dillman A.R."/>
        </authorList>
    </citation>
    <scope>NUCLEOTIDE SEQUENCE</scope>
    <source>
        <strain evidence="6">PS9179</strain>
        <tissue evidence="6">Whole animal</tissue>
    </source>
</reference>
<feature type="chain" id="PRO_5041295342" description="TIL domain-containing protein" evidence="4">
    <location>
        <begin position="18"/>
        <end position="211"/>
    </location>
</feature>
<dbReference type="PANTHER" id="PTHR23259:SF70">
    <property type="entry name" value="ACCESSORY GLAND PROTEIN ACP62F-RELATED"/>
    <property type="match status" value="1"/>
</dbReference>
<evidence type="ECO:0000313" key="7">
    <source>
        <dbReference type="Proteomes" id="UP001175271"/>
    </source>
</evidence>
<dbReference type="Gene3D" id="2.10.25.10">
    <property type="entry name" value="Laminin"/>
    <property type="match status" value="3"/>
</dbReference>
<evidence type="ECO:0000256" key="2">
    <source>
        <dbReference type="ARBA" id="ARBA00022900"/>
    </source>
</evidence>
<dbReference type="GO" id="GO:0004867">
    <property type="term" value="F:serine-type endopeptidase inhibitor activity"/>
    <property type="evidence" value="ECO:0007669"/>
    <property type="project" value="UniProtKB-KW"/>
</dbReference>
<protein>
    <recommendedName>
        <fullName evidence="5">TIL domain-containing protein</fullName>
    </recommendedName>
</protein>
<keyword evidence="4" id="KW-0732">Signal</keyword>
<comment type="caution">
    <text evidence="6">The sequence shown here is derived from an EMBL/GenBank/DDBJ whole genome shotgun (WGS) entry which is preliminary data.</text>
</comment>
<evidence type="ECO:0000256" key="4">
    <source>
        <dbReference type="SAM" id="SignalP"/>
    </source>
</evidence>
<keyword evidence="7" id="KW-1185">Reference proteome</keyword>
<accession>A0AA39LM64</accession>
<proteinExistence type="predicted"/>
<evidence type="ECO:0000259" key="5">
    <source>
        <dbReference type="Pfam" id="PF01826"/>
    </source>
</evidence>
<dbReference type="Pfam" id="PF01826">
    <property type="entry name" value="TIL"/>
    <property type="match status" value="2"/>
</dbReference>
<dbReference type="InterPro" id="IPR002919">
    <property type="entry name" value="TIL_dom"/>
</dbReference>
<dbReference type="SUPFAM" id="SSF57567">
    <property type="entry name" value="Serine protease inhibitors"/>
    <property type="match status" value="3"/>
</dbReference>
<dbReference type="Proteomes" id="UP001175271">
    <property type="component" value="Unassembled WGS sequence"/>
</dbReference>
<evidence type="ECO:0000256" key="1">
    <source>
        <dbReference type="ARBA" id="ARBA00022690"/>
    </source>
</evidence>
<gene>
    <name evidence="6" type="ORF">QR680_016200</name>
</gene>
<dbReference type="AlphaFoldDB" id="A0AA39LM64"/>
<feature type="domain" description="TIL" evidence="5">
    <location>
        <begin position="22"/>
        <end position="72"/>
    </location>
</feature>
<dbReference type="EMBL" id="JAUCMV010000004">
    <property type="protein sequence ID" value="KAK0402200.1"/>
    <property type="molecule type" value="Genomic_DNA"/>
</dbReference>
<keyword evidence="1" id="KW-0646">Protease inhibitor</keyword>
<organism evidence="6 7">
    <name type="scientific">Steinernema hermaphroditum</name>
    <dbReference type="NCBI Taxonomy" id="289476"/>
    <lineage>
        <taxon>Eukaryota</taxon>
        <taxon>Metazoa</taxon>
        <taxon>Ecdysozoa</taxon>
        <taxon>Nematoda</taxon>
        <taxon>Chromadorea</taxon>
        <taxon>Rhabditida</taxon>
        <taxon>Tylenchina</taxon>
        <taxon>Panagrolaimomorpha</taxon>
        <taxon>Strongyloidoidea</taxon>
        <taxon>Steinernematidae</taxon>
        <taxon>Steinernema</taxon>
    </lineage>
</organism>
<name>A0AA39LM64_9BILA</name>
<feature type="domain" description="TIL" evidence="5">
    <location>
        <begin position="99"/>
        <end position="141"/>
    </location>
</feature>
<evidence type="ECO:0000256" key="3">
    <source>
        <dbReference type="ARBA" id="ARBA00023157"/>
    </source>
</evidence>
<dbReference type="PANTHER" id="PTHR23259">
    <property type="entry name" value="RIDDLE"/>
    <property type="match status" value="1"/>
</dbReference>
<keyword evidence="3" id="KW-1015">Disulfide bond</keyword>
<sequence length="211" mass="23345">MKSLCLLVLLFSTIAFAQDQKCGAHEVADDCPCDPTCESPFFGLCGFGCVKGCACVRPYVRHNGKCILPNECPEIKKNTTATAHKCGPREVYYPDEDPSVCPSSCDEPHSPFCVRMGQEAGCYCKEPFVLHEDKCILPSECPAKKSPDNECGPHQSYYGEDDEYCYSTCDIPYGCLRIYLGAGCFCDKPYVTYGDDCVLPSQCPKKNYGFF</sequence>
<keyword evidence="2" id="KW-0722">Serine protease inhibitor</keyword>
<dbReference type="CDD" id="cd19941">
    <property type="entry name" value="TIL"/>
    <property type="match status" value="2"/>
</dbReference>
<feature type="signal peptide" evidence="4">
    <location>
        <begin position="1"/>
        <end position="17"/>
    </location>
</feature>
<dbReference type="InterPro" id="IPR051368">
    <property type="entry name" value="SerProtInhib-TIL_Domain"/>
</dbReference>
<evidence type="ECO:0000313" key="6">
    <source>
        <dbReference type="EMBL" id="KAK0402200.1"/>
    </source>
</evidence>